<comment type="caution">
    <text evidence="2">The sequence shown here is derived from an EMBL/GenBank/DDBJ whole genome shotgun (WGS) entry which is preliminary data.</text>
</comment>
<evidence type="ECO:0008006" key="4">
    <source>
        <dbReference type="Google" id="ProtNLM"/>
    </source>
</evidence>
<evidence type="ECO:0000256" key="1">
    <source>
        <dbReference type="SAM" id="SignalP"/>
    </source>
</evidence>
<organism evidence="2 3">
    <name type="scientific">Bacteroides cellulosilyticus</name>
    <dbReference type="NCBI Taxonomy" id="246787"/>
    <lineage>
        <taxon>Bacteria</taxon>
        <taxon>Pseudomonadati</taxon>
        <taxon>Bacteroidota</taxon>
        <taxon>Bacteroidia</taxon>
        <taxon>Bacteroidales</taxon>
        <taxon>Bacteroidaceae</taxon>
        <taxon>Bacteroides</taxon>
    </lineage>
</organism>
<dbReference type="Proteomes" id="UP001221924">
    <property type="component" value="Unassembled WGS sequence"/>
</dbReference>
<dbReference type="PROSITE" id="PS51257">
    <property type="entry name" value="PROKAR_LIPOPROTEIN"/>
    <property type="match status" value="1"/>
</dbReference>
<protein>
    <recommendedName>
        <fullName evidence="4">Lipocalin-like domain-containing protein</fullName>
    </recommendedName>
</protein>
<reference evidence="2" key="1">
    <citation type="submission" date="2023-03" db="EMBL/GenBank/DDBJ databases">
        <title>DFI Biobank Strains.</title>
        <authorList>
            <person name="Mostad J."/>
            <person name="Paddock L."/>
            <person name="Medina S."/>
            <person name="Waligurski E."/>
            <person name="Barat B."/>
            <person name="Smith R."/>
            <person name="Burgo V."/>
            <person name="Metcalfe C."/>
            <person name="Woodson C."/>
            <person name="Sundararajan A."/>
            <person name="Ramaswamy R."/>
            <person name="Lin H."/>
            <person name="Pamer E.G."/>
        </authorList>
    </citation>
    <scope>NUCLEOTIDE SEQUENCE</scope>
    <source>
        <strain evidence="2">DFI.9.5</strain>
    </source>
</reference>
<sequence length="277" mass="32184">MRKNILTIMFTAAATIIAFAACNNNETSDTTIRKPIGENVTGKWTQVKSYEKQDGKWVEVIEPEGSGTTYLMRSDGTMRSIVTMASHDTHTRSTTWMANDTDNTMTLFKEYVYKVYRLTDDELEFGYHLSTDMTTHETLEGEFKWLFRRIDESQKNFAERLLGKWHFSKSYEKKNGEWVETSYGLPDEGWHEYFETGFFTSYSRKGDQEMKNEYIAWKANEDTGTVYYKLADNPEVSSTRVTLEDDDQTMNVFYGKNFDSDTGQVVEGEFKDVLIKK</sequence>
<keyword evidence="1" id="KW-0732">Signal</keyword>
<accession>A0AAW6LSR4</accession>
<dbReference type="AlphaFoldDB" id="A0AAW6LSR4"/>
<evidence type="ECO:0000313" key="2">
    <source>
        <dbReference type="EMBL" id="MDE8692610.1"/>
    </source>
</evidence>
<dbReference type="EMBL" id="JARFID010000001">
    <property type="protein sequence ID" value="MDE8692610.1"/>
    <property type="molecule type" value="Genomic_DNA"/>
</dbReference>
<proteinExistence type="predicted"/>
<feature type="chain" id="PRO_5043801225" description="Lipocalin-like domain-containing protein" evidence="1">
    <location>
        <begin position="21"/>
        <end position="277"/>
    </location>
</feature>
<name>A0AAW6LSR4_9BACE</name>
<feature type="signal peptide" evidence="1">
    <location>
        <begin position="1"/>
        <end position="20"/>
    </location>
</feature>
<gene>
    <name evidence="2" type="ORF">PZH42_00660</name>
</gene>
<evidence type="ECO:0000313" key="3">
    <source>
        <dbReference type="Proteomes" id="UP001221924"/>
    </source>
</evidence>
<dbReference type="RefSeq" id="WP_260777221.1">
    <property type="nucleotide sequence ID" value="NZ_CP102938.1"/>
</dbReference>